<dbReference type="OrthoDB" id="2126698at2759"/>
<dbReference type="EMBL" id="NCKW01007856">
    <property type="protein sequence ID" value="POM69510.1"/>
    <property type="molecule type" value="Genomic_DNA"/>
</dbReference>
<feature type="transmembrane region" description="Helical" evidence="7">
    <location>
        <begin position="838"/>
        <end position="859"/>
    </location>
</feature>
<feature type="domain" description="Tudor-knot" evidence="8">
    <location>
        <begin position="1062"/>
        <end position="1101"/>
    </location>
</feature>
<feature type="transmembrane region" description="Helical" evidence="7">
    <location>
        <begin position="280"/>
        <end position="299"/>
    </location>
</feature>
<evidence type="ECO:0000256" key="7">
    <source>
        <dbReference type="SAM" id="Phobius"/>
    </source>
</evidence>
<feature type="region of interest" description="Disordered" evidence="6">
    <location>
        <begin position="958"/>
        <end position="984"/>
    </location>
</feature>
<feature type="region of interest" description="Disordered" evidence="6">
    <location>
        <begin position="1540"/>
        <end position="1646"/>
    </location>
</feature>
<evidence type="ECO:0000256" key="2">
    <source>
        <dbReference type="ARBA" id="ARBA00010199"/>
    </source>
</evidence>
<feature type="transmembrane region" description="Helical" evidence="7">
    <location>
        <begin position="724"/>
        <end position="746"/>
    </location>
</feature>
<feature type="transmembrane region" description="Helical" evidence="7">
    <location>
        <begin position="237"/>
        <end position="260"/>
    </location>
</feature>
<gene>
    <name evidence="9" type="ORF">PHPALM_14197</name>
</gene>
<keyword evidence="5 7" id="KW-0472">Membrane</keyword>
<feature type="transmembrane region" description="Helical" evidence="7">
    <location>
        <begin position="767"/>
        <end position="789"/>
    </location>
</feature>
<feature type="region of interest" description="Disordered" evidence="6">
    <location>
        <begin position="1134"/>
        <end position="1368"/>
    </location>
</feature>
<dbReference type="CDD" id="cd13132">
    <property type="entry name" value="MATE_eukaryotic"/>
    <property type="match status" value="1"/>
</dbReference>
<keyword evidence="3 7" id="KW-0812">Transmembrane</keyword>
<dbReference type="GO" id="GO:0042910">
    <property type="term" value="F:xenobiotic transmembrane transporter activity"/>
    <property type="evidence" value="ECO:0007669"/>
    <property type="project" value="InterPro"/>
</dbReference>
<feature type="compositionally biased region" description="Basic residues" evidence="6">
    <location>
        <begin position="1288"/>
        <end position="1313"/>
    </location>
</feature>
<feature type="compositionally biased region" description="Polar residues" evidence="6">
    <location>
        <begin position="1391"/>
        <end position="1416"/>
    </location>
</feature>
<protein>
    <submittedName>
        <fullName evidence="9">Multidrug/Oligosaccharidyl-lipid/Polysaccharide (MOP) Flippase Superfamily</fullName>
    </submittedName>
</protein>
<comment type="similarity">
    <text evidence="2">Belongs to the multi antimicrobial extrusion (MATE) (TC 2.A.66.1) family.</text>
</comment>
<keyword evidence="10" id="KW-1185">Reference proteome</keyword>
<dbReference type="GO" id="GO:0015297">
    <property type="term" value="F:antiporter activity"/>
    <property type="evidence" value="ECO:0007669"/>
    <property type="project" value="InterPro"/>
</dbReference>
<dbReference type="PANTHER" id="PTHR11206">
    <property type="entry name" value="MULTIDRUG RESISTANCE PROTEIN"/>
    <property type="match status" value="1"/>
</dbReference>
<dbReference type="Pfam" id="PF01554">
    <property type="entry name" value="MatE"/>
    <property type="match status" value="3"/>
</dbReference>
<dbReference type="GO" id="GO:0016020">
    <property type="term" value="C:membrane"/>
    <property type="evidence" value="ECO:0007669"/>
    <property type="project" value="UniProtKB-SubCell"/>
</dbReference>
<feature type="compositionally biased region" description="Polar residues" evidence="6">
    <location>
        <begin position="1603"/>
        <end position="1627"/>
    </location>
</feature>
<dbReference type="InterPro" id="IPR016197">
    <property type="entry name" value="Chromo-like_dom_sf"/>
</dbReference>
<evidence type="ECO:0000313" key="10">
    <source>
        <dbReference type="Proteomes" id="UP000237271"/>
    </source>
</evidence>
<dbReference type="Pfam" id="PF11717">
    <property type="entry name" value="Tudor-knot"/>
    <property type="match status" value="1"/>
</dbReference>
<name>A0A2P4XVC7_9STRA</name>
<feature type="compositionally biased region" description="Basic residues" evidence="6">
    <location>
        <begin position="1190"/>
        <end position="1216"/>
    </location>
</feature>
<feature type="transmembrane region" description="Helical" evidence="7">
    <location>
        <begin position="581"/>
        <end position="598"/>
    </location>
</feature>
<feature type="transmembrane region" description="Helical" evidence="7">
    <location>
        <begin position="871"/>
        <end position="890"/>
    </location>
</feature>
<evidence type="ECO:0000259" key="8">
    <source>
        <dbReference type="Pfam" id="PF11717"/>
    </source>
</evidence>
<feature type="compositionally biased region" description="Polar residues" evidence="6">
    <location>
        <begin position="1547"/>
        <end position="1565"/>
    </location>
</feature>
<dbReference type="SUPFAM" id="SSF54160">
    <property type="entry name" value="Chromo domain-like"/>
    <property type="match status" value="1"/>
</dbReference>
<feature type="transmembrane region" description="Helical" evidence="7">
    <location>
        <begin position="646"/>
        <end position="666"/>
    </location>
</feature>
<keyword evidence="4 7" id="KW-1133">Transmembrane helix</keyword>
<evidence type="ECO:0000313" key="9">
    <source>
        <dbReference type="EMBL" id="POM69510.1"/>
    </source>
</evidence>
<feature type="region of interest" description="Disordered" evidence="6">
    <location>
        <begin position="1387"/>
        <end position="1430"/>
    </location>
</feature>
<feature type="compositionally biased region" description="Basic and acidic residues" evidence="6">
    <location>
        <begin position="1030"/>
        <end position="1041"/>
    </location>
</feature>
<evidence type="ECO:0000256" key="5">
    <source>
        <dbReference type="ARBA" id="ARBA00023136"/>
    </source>
</evidence>
<feature type="transmembrane region" description="Helical" evidence="7">
    <location>
        <begin position="378"/>
        <end position="398"/>
    </location>
</feature>
<feature type="compositionally biased region" description="Basic and acidic residues" evidence="6">
    <location>
        <begin position="1583"/>
        <end position="1596"/>
    </location>
</feature>
<feature type="transmembrane region" description="Helical" evidence="7">
    <location>
        <begin position="205"/>
        <end position="225"/>
    </location>
</feature>
<dbReference type="NCBIfam" id="TIGR00797">
    <property type="entry name" value="matE"/>
    <property type="match status" value="1"/>
</dbReference>
<reference evidence="9 10" key="1">
    <citation type="journal article" date="2017" name="Genome Biol. Evol.">
        <title>Phytophthora megakarya and P. palmivora, closely related causal agents of cacao black pod rot, underwent increases in genome sizes and gene numbers by different mechanisms.</title>
        <authorList>
            <person name="Ali S.S."/>
            <person name="Shao J."/>
            <person name="Lary D.J."/>
            <person name="Kronmiller B."/>
            <person name="Shen D."/>
            <person name="Strem M.D."/>
            <person name="Amoako-Attah I."/>
            <person name="Akrofi A.Y."/>
            <person name="Begoude B.A."/>
            <person name="Ten Hoopen G.M."/>
            <person name="Coulibaly K."/>
            <person name="Kebe B.I."/>
            <person name="Melnick R.L."/>
            <person name="Guiltinan M.J."/>
            <person name="Tyler B.M."/>
            <person name="Meinhardt L.W."/>
            <person name="Bailey B.A."/>
        </authorList>
    </citation>
    <scope>NUCLEOTIDE SEQUENCE [LARGE SCALE GENOMIC DNA]</scope>
    <source>
        <strain evidence="10">sbr112.9</strain>
    </source>
</reference>
<feature type="compositionally biased region" description="Basic and acidic residues" evidence="6">
    <location>
        <begin position="1167"/>
        <end position="1184"/>
    </location>
</feature>
<feature type="transmembrane region" description="Helical" evidence="7">
    <location>
        <begin position="468"/>
        <end position="489"/>
    </location>
</feature>
<accession>A0A2P4XVC7</accession>
<feature type="compositionally biased region" description="Basic and acidic residues" evidence="6">
    <location>
        <begin position="1011"/>
        <end position="1023"/>
    </location>
</feature>
<dbReference type="InterPro" id="IPR045069">
    <property type="entry name" value="MATE_euk"/>
</dbReference>
<comment type="caution">
    <text evidence="9">The sequence shown here is derived from an EMBL/GenBank/DDBJ whole genome shotgun (WGS) entry which is preliminary data.</text>
</comment>
<evidence type="ECO:0000256" key="6">
    <source>
        <dbReference type="SAM" id="MobiDB-lite"/>
    </source>
</evidence>
<feature type="transmembrane region" description="Helical" evidence="7">
    <location>
        <begin position="542"/>
        <end position="561"/>
    </location>
</feature>
<feature type="transmembrane region" description="Helical" evidence="7">
    <location>
        <begin position="99"/>
        <end position="119"/>
    </location>
</feature>
<evidence type="ECO:0000256" key="4">
    <source>
        <dbReference type="ARBA" id="ARBA00022989"/>
    </source>
</evidence>
<dbReference type="InterPro" id="IPR025995">
    <property type="entry name" value="Tudor-knot"/>
</dbReference>
<feature type="compositionally biased region" description="Basic residues" evidence="6">
    <location>
        <begin position="1135"/>
        <end position="1159"/>
    </location>
</feature>
<feature type="compositionally biased region" description="Acidic residues" evidence="6">
    <location>
        <begin position="1267"/>
        <end position="1283"/>
    </location>
</feature>
<dbReference type="Gene3D" id="2.30.30.140">
    <property type="match status" value="1"/>
</dbReference>
<feature type="compositionally biased region" description="Acidic residues" evidence="6">
    <location>
        <begin position="1238"/>
        <end position="1251"/>
    </location>
</feature>
<dbReference type="InterPro" id="IPR002528">
    <property type="entry name" value="MATE_fam"/>
</dbReference>
<feature type="transmembrane region" description="Helical" evidence="7">
    <location>
        <begin position="131"/>
        <end position="156"/>
    </location>
</feature>
<feature type="region of interest" description="Disordered" evidence="6">
    <location>
        <begin position="998"/>
        <end position="1041"/>
    </location>
</feature>
<dbReference type="Proteomes" id="UP000237271">
    <property type="component" value="Unassembled WGS sequence"/>
</dbReference>
<comment type="subcellular location">
    <subcellularLocation>
        <location evidence="1">Membrane</location>
        <topology evidence="1">Multi-pass membrane protein</topology>
    </subcellularLocation>
</comment>
<organism evidence="9 10">
    <name type="scientific">Phytophthora palmivora</name>
    <dbReference type="NCBI Taxonomy" id="4796"/>
    <lineage>
        <taxon>Eukaryota</taxon>
        <taxon>Sar</taxon>
        <taxon>Stramenopiles</taxon>
        <taxon>Oomycota</taxon>
        <taxon>Peronosporomycetes</taxon>
        <taxon>Peronosporales</taxon>
        <taxon>Peronosporaceae</taxon>
        <taxon>Phytophthora</taxon>
    </lineage>
</organism>
<dbReference type="GO" id="GO:1990961">
    <property type="term" value="P:xenobiotic detoxification by transmembrane export across the plasma membrane"/>
    <property type="evidence" value="ECO:0007669"/>
    <property type="project" value="InterPro"/>
</dbReference>
<proteinExistence type="inferred from homology"/>
<sequence>MDTPTSTHALQIDRYSLDDDTVGWQSKPLDGIRLLGESKEPQTEEDAVPTFQEEAWAIWSMGWQVSVTTFCRISLSTISTAFLGRLGSRELAASALANVWTGGVQILIFGFAVSVCTLCGQAYGAKNYRLVGVWLQLALLFLMVLAVPVMVSFFYVDRILSIVTDEQDILALADTYARYLAPSVLPQAIYCALRQYLQAQEIVRPATIISITSVAVSLSSNYFFIYGCGSIPGLGFIGAPIAQTVSSIFQPTALVIYAFWYKGYHKKTWFGFDLRACLQWERMSTFAYLSAGMTINLALDEWVYNVISALAGSLGAWNLAANSILFNLWGLIFGVYWGFGLPTQVPFVSALLVYVFRESLATFFTLDPTVVSAITSTMPIFCAAVFVSGLHVIMSAVVEAMSLATTLIIVHIESLGEDGHDPLCKTKKADERTSLLVNELFSSLKEEEAEEPLPSFNEESCAIWNMGWLVSVTTFCRISLTTISTAFLGHLGSKELAASALASVWTNGVQMLIFGFAISVCTLCGQAYGARNYALVGVWLQLALIFITLLSIPVMISFFYVDIVLRLVTDDLEVLMLADRYARYLSPIVLPQAIYCALRQYLQSQEIMEPPAVIGVASVGISLVTNYVFIYGLGPFPALGFIGAPIAQSVSSIFQPVALVVYGFWYKGYHRKTWAGFDLAECMQWERVRTFASLSIGMTINQALDEWVYNVISALAGSLGSIKLAANSVLFSLWGLTFGIYWGFGLPMQVRSANFLGANRPSAAKQTLYVSTLLGGITTFVCALLTYIFRAPIIGFFTEDPIVAADINSTMPIFCFAVFLSGLHIIMSAVVEAMSLAATLVTITTVGSWLTMLPISYLLGLGWNWGLHGLWWGAVCGEIVKFGLMVVTLWRIDWREMARRAVRQSERAVPPTPDVRPSSPAPVRTLFSAASQRVHNVPSDSKGSGAMYVTRRLLRSTMPPESVAEKEKKEAPFLPPPTPKRRAAVRASAKICEVVADASGPAARSRAAKMSPKETENGGDEKNKSRKKIKKEDKKEVKKKEAPVVDASTLHGYQLMVDVHYRGEQFAEARILNLDPDKELVFVHYMGWNARFDAWVPLEEVAAHGSHCGVPKKDVSWDGDTPLFATEEEVTAQKLKGKSKTKKKLKKRTVMSPKTRRVAQKALRSVSCDRKRHSEAVNESEEGKPQVIRAVKKSPKHAKPTKKSAAKSPRTGKKVSGKSASSSGRRTPRRVQVVVGTMDEDVCERENDSETADLVLNVEIEGREPLNDEADEENIEVEQDEAEAAPSRRTKKRHNVKSKNRRKASPSGSKRKRDKNEDEVDVNTSISEDRRSPANKKPKNDVAAIKTVGMAKTAPLPPQSSRGGLGSATREKLAAIFRLRVQQRQQMQQMNASDASFQQSLEDQTTAESTTATNDPTNSAGETEETETNNITVVNAELAAAQEYQRQLQQYYYHQQVMLANSLSMSVTGSQDPSTIPLQGGIMDPRIIQERLAALEERRRQQAHVQAYYHQLMLTRERNVRALAANQAFMTSSAAVWEQQMKETQSEDGTSSVTSWKDVTGADSSESPKAEAKSTSPSSEADESSKDDSESVKESETSSAVTTNNDATPNTVKKATEAASSPANSVSDKSDPADPPTQGVLYEFVL</sequence>
<feature type="transmembrane region" description="Helical" evidence="7">
    <location>
        <begin position="809"/>
        <end position="831"/>
    </location>
</feature>
<feature type="transmembrane region" description="Helical" evidence="7">
    <location>
        <begin position="610"/>
        <end position="634"/>
    </location>
</feature>
<feature type="transmembrane region" description="Helical" evidence="7">
    <location>
        <begin position="509"/>
        <end position="530"/>
    </location>
</feature>
<evidence type="ECO:0000256" key="1">
    <source>
        <dbReference type="ARBA" id="ARBA00004141"/>
    </source>
</evidence>
<evidence type="ECO:0000256" key="3">
    <source>
        <dbReference type="ARBA" id="ARBA00022692"/>
    </source>
</evidence>